<evidence type="ECO:0000313" key="3">
    <source>
        <dbReference type="EMBL" id="OBX35143.1"/>
    </source>
</evidence>
<feature type="region of interest" description="Disordered" evidence="1">
    <location>
        <begin position="182"/>
        <end position="201"/>
    </location>
</feature>
<evidence type="ECO:0000313" key="4">
    <source>
        <dbReference type="Proteomes" id="UP000092504"/>
    </source>
</evidence>
<dbReference type="EMBL" id="MAJD01000002">
    <property type="protein sequence ID" value="OBX35143.1"/>
    <property type="molecule type" value="Genomic_DNA"/>
</dbReference>
<feature type="compositionally biased region" description="Polar residues" evidence="1">
    <location>
        <begin position="182"/>
        <end position="192"/>
    </location>
</feature>
<feature type="domain" description="DUF4124" evidence="2">
    <location>
        <begin position="27"/>
        <end position="69"/>
    </location>
</feature>
<protein>
    <recommendedName>
        <fullName evidence="2">DUF4124 domain-containing protein</fullName>
    </recommendedName>
</protein>
<name>A0A1B8NYU8_HALEL</name>
<reference evidence="3 4" key="1">
    <citation type="submission" date="2016-06" db="EMBL/GenBank/DDBJ databases">
        <title>Genome sequence of halotolerant plant growth promoting strain of Halomonas elongata HEK1 isolated from salterns of Rann of Kutch, Gujarat, India.</title>
        <authorList>
            <person name="Gaba S."/>
            <person name="Singh R.N."/>
            <person name="Abrol S."/>
            <person name="Kaushik R."/>
            <person name="Saxena A.K."/>
        </authorList>
    </citation>
    <scope>NUCLEOTIDE SEQUENCE [LARGE SCALE GENOMIC DNA]</scope>
    <source>
        <strain evidence="3 4">HEK1</strain>
    </source>
</reference>
<organism evidence="3 4">
    <name type="scientific">Halomonas elongata</name>
    <dbReference type="NCBI Taxonomy" id="2746"/>
    <lineage>
        <taxon>Bacteria</taxon>
        <taxon>Pseudomonadati</taxon>
        <taxon>Pseudomonadota</taxon>
        <taxon>Gammaproteobacteria</taxon>
        <taxon>Oceanospirillales</taxon>
        <taxon>Halomonadaceae</taxon>
        <taxon>Halomonas</taxon>
    </lineage>
</organism>
<evidence type="ECO:0000256" key="1">
    <source>
        <dbReference type="SAM" id="MobiDB-lite"/>
    </source>
</evidence>
<sequence length="201" mass="21817">MPAAGEGLMDRPTIVILLWLVVVDQAMGGQILYRTTDARGHVFFTDDPARGGEPVELAPISVVPALPASSTATRAASSDTDGDAPSRTYDVFTIAAPDDDTTLPTGFAGNVRVRLELRPALREGHGLRLLLDGDIVRPAAREPVIELVNLVRGEHRLQAELLDERGRVLRRTPEVTLHVQRASVNLPQNPNRPASRGQDDR</sequence>
<comment type="caution">
    <text evidence="3">The sequence shown here is derived from an EMBL/GenBank/DDBJ whole genome shotgun (WGS) entry which is preliminary data.</text>
</comment>
<proteinExistence type="predicted"/>
<dbReference type="Proteomes" id="UP000092504">
    <property type="component" value="Unassembled WGS sequence"/>
</dbReference>
<dbReference type="AlphaFoldDB" id="A0A1B8NYU8"/>
<evidence type="ECO:0000259" key="2">
    <source>
        <dbReference type="Pfam" id="PF13511"/>
    </source>
</evidence>
<accession>A0A1B8NYU8</accession>
<dbReference type="PATRIC" id="fig|2746.7.peg.4333"/>
<dbReference type="InterPro" id="IPR025392">
    <property type="entry name" value="DUF4124"/>
</dbReference>
<gene>
    <name evidence="3" type="ORF">A8U91_04214</name>
</gene>
<dbReference type="Pfam" id="PF13511">
    <property type="entry name" value="DUF4124"/>
    <property type="match status" value="1"/>
</dbReference>